<keyword evidence="1" id="KW-0732">Signal</keyword>
<organism evidence="2 3">
    <name type="scientific">Rivibacter subsaxonicus</name>
    <dbReference type="NCBI Taxonomy" id="457575"/>
    <lineage>
        <taxon>Bacteria</taxon>
        <taxon>Pseudomonadati</taxon>
        <taxon>Pseudomonadota</taxon>
        <taxon>Betaproteobacteria</taxon>
        <taxon>Burkholderiales</taxon>
        <taxon>Rivibacter</taxon>
    </lineage>
</organism>
<dbReference type="InterPro" id="IPR050583">
    <property type="entry name" value="Mycobacterial_A85_antigen"/>
</dbReference>
<dbReference type="Pfam" id="PF00756">
    <property type="entry name" value="Esterase"/>
    <property type="match status" value="1"/>
</dbReference>
<dbReference type="EMBL" id="SHKP01000008">
    <property type="protein sequence ID" value="RZT93650.1"/>
    <property type="molecule type" value="Genomic_DNA"/>
</dbReference>
<dbReference type="GO" id="GO:0016787">
    <property type="term" value="F:hydrolase activity"/>
    <property type="evidence" value="ECO:0007669"/>
    <property type="project" value="UniProtKB-KW"/>
</dbReference>
<dbReference type="Gene3D" id="3.40.50.1820">
    <property type="entry name" value="alpha/beta hydrolase"/>
    <property type="match status" value="1"/>
</dbReference>
<dbReference type="InterPro" id="IPR029058">
    <property type="entry name" value="AB_hydrolase_fold"/>
</dbReference>
<dbReference type="SUPFAM" id="SSF53474">
    <property type="entry name" value="alpha/beta-Hydrolases"/>
    <property type="match status" value="1"/>
</dbReference>
<evidence type="ECO:0000256" key="1">
    <source>
        <dbReference type="SAM" id="SignalP"/>
    </source>
</evidence>
<dbReference type="Proteomes" id="UP000293671">
    <property type="component" value="Unassembled WGS sequence"/>
</dbReference>
<comment type="caution">
    <text evidence="2">The sequence shown here is derived from an EMBL/GenBank/DDBJ whole genome shotgun (WGS) entry which is preliminary data.</text>
</comment>
<sequence length="279" mass="30454">MRALAANALIALLVCAGVAPASAGDSPSARPGVSVLAPPLRIAPLGRDRTLRIYLPPSYAQGQRRYPVIYMHDGQNLFDAATSFAGEWGVDETLDELARSKGFEAIVVGIDHGGDRRTTELNPWDHPRFGRGEGEAYLDFVVEVVKPFIDARYRTRPEPASTAIIGSSLGGLISHYAIHRHPQVFGKAGVFSPAYWVAPAIYDYVREHPLPATARVELTMGGREGSEPITDVRRMQALLAQAPATRGQQLVLEPQAEHNEAAWRARFGPTVIRLFDLPD</sequence>
<protein>
    <submittedName>
        <fullName evidence="2">Putative alpha/beta superfamily hydrolase</fullName>
    </submittedName>
</protein>
<evidence type="ECO:0000313" key="2">
    <source>
        <dbReference type="EMBL" id="RZT93650.1"/>
    </source>
</evidence>
<proteinExistence type="predicted"/>
<feature type="chain" id="PRO_5020236546" evidence="1">
    <location>
        <begin position="24"/>
        <end position="279"/>
    </location>
</feature>
<reference evidence="2 3" key="1">
    <citation type="submission" date="2019-02" db="EMBL/GenBank/DDBJ databases">
        <title>Genomic Encyclopedia of Type Strains, Phase IV (KMG-IV): sequencing the most valuable type-strain genomes for metagenomic binning, comparative biology and taxonomic classification.</title>
        <authorList>
            <person name="Goeker M."/>
        </authorList>
    </citation>
    <scope>NUCLEOTIDE SEQUENCE [LARGE SCALE GENOMIC DNA]</scope>
    <source>
        <strain evidence="2 3">DSM 19570</strain>
    </source>
</reference>
<accession>A0A4Q7VD77</accession>
<name>A0A4Q7VD77_9BURK</name>
<keyword evidence="3" id="KW-1185">Reference proteome</keyword>
<gene>
    <name evidence="2" type="ORF">EV670_3201</name>
</gene>
<dbReference type="PANTHER" id="PTHR48098">
    <property type="entry name" value="ENTEROCHELIN ESTERASE-RELATED"/>
    <property type="match status" value="1"/>
</dbReference>
<dbReference type="RefSeq" id="WP_165393344.1">
    <property type="nucleotide sequence ID" value="NZ_SHKP01000008.1"/>
</dbReference>
<feature type="signal peptide" evidence="1">
    <location>
        <begin position="1"/>
        <end position="23"/>
    </location>
</feature>
<dbReference type="PANTHER" id="PTHR48098:SF6">
    <property type="entry name" value="FERRI-BACILLIBACTIN ESTERASE BESA"/>
    <property type="match status" value="1"/>
</dbReference>
<dbReference type="AlphaFoldDB" id="A0A4Q7VD77"/>
<evidence type="ECO:0000313" key="3">
    <source>
        <dbReference type="Proteomes" id="UP000293671"/>
    </source>
</evidence>
<keyword evidence="2" id="KW-0378">Hydrolase</keyword>
<dbReference type="InterPro" id="IPR000801">
    <property type="entry name" value="Esterase-like"/>
</dbReference>